<evidence type="ECO:0000256" key="4">
    <source>
        <dbReference type="ARBA" id="ARBA00023136"/>
    </source>
</evidence>
<organism evidence="6">
    <name type="scientific">Lyngbya confervoides BDU141951</name>
    <dbReference type="NCBI Taxonomy" id="1574623"/>
    <lineage>
        <taxon>Bacteria</taxon>
        <taxon>Bacillati</taxon>
        <taxon>Cyanobacteriota</taxon>
        <taxon>Cyanophyceae</taxon>
        <taxon>Oscillatoriophycideae</taxon>
        <taxon>Oscillatoriales</taxon>
        <taxon>Microcoleaceae</taxon>
        <taxon>Lyngbya</taxon>
    </lineage>
</organism>
<evidence type="ECO:0000256" key="2">
    <source>
        <dbReference type="ARBA" id="ARBA00022692"/>
    </source>
</evidence>
<evidence type="ECO:0000259" key="5">
    <source>
        <dbReference type="Pfam" id="PF01957"/>
    </source>
</evidence>
<feature type="domain" description="NfeD-like C-terminal" evidence="5">
    <location>
        <begin position="84"/>
        <end position="135"/>
    </location>
</feature>
<reference evidence="6" key="3">
    <citation type="submission" date="2020-02" db="EMBL/GenBank/DDBJ databases">
        <authorList>
            <person name="Sarangi A.N."/>
            <person name="Ghosh S."/>
            <person name="Mukherjee M."/>
            <person name="Tripathy S."/>
        </authorList>
    </citation>
    <scope>NUCLEOTIDE SEQUENCE</scope>
    <source>
        <strain evidence="6">BDU141951</strain>
    </source>
</reference>
<dbReference type="PANTHER" id="PTHR33507">
    <property type="entry name" value="INNER MEMBRANE PROTEIN YBBJ"/>
    <property type="match status" value="1"/>
</dbReference>
<reference evidence="6" key="2">
    <citation type="journal article" date="2015" name="Genome Announc.">
        <title>Draft Genome Sequence of Filamentous Marine Cyanobacterium Lyngbya confervoides Strain BDU141951.</title>
        <authorList>
            <person name="Chandrababunaidu M.M."/>
            <person name="Sen D."/>
            <person name="Tripathy S."/>
        </authorList>
    </citation>
    <scope>NUCLEOTIDE SEQUENCE</scope>
    <source>
        <strain evidence="6">BDU141951</strain>
    </source>
</reference>
<accession>A0A0C1YMN5</accession>
<dbReference type="AlphaFoldDB" id="A0A0C1YMN5"/>
<gene>
    <name evidence="6" type="ORF">QQ91_022035</name>
</gene>
<name>A0A0C1YMN5_9CYAN</name>
<dbReference type="Pfam" id="PF01957">
    <property type="entry name" value="NfeD"/>
    <property type="match status" value="1"/>
</dbReference>
<dbReference type="PANTHER" id="PTHR33507:SF3">
    <property type="entry name" value="INNER MEMBRANE PROTEIN YBBJ"/>
    <property type="match status" value="1"/>
</dbReference>
<sequence length="140" mass="15148">MSLPLFWLIIGGVLCLMELVLPTAFIEATLGVSALIVSVVALVVPQFSIQVAIWMVLSVLANWALKRFVPKRTPYTLADSTEARTLTAIAAGQTGRVLYEGNSWQAQCDDQEAAIGADEPVIVVGRKGNTLLIMPEHSIR</sequence>
<dbReference type="InterPro" id="IPR012340">
    <property type="entry name" value="NA-bd_OB-fold"/>
</dbReference>
<evidence type="ECO:0000256" key="3">
    <source>
        <dbReference type="ARBA" id="ARBA00022989"/>
    </source>
</evidence>
<dbReference type="Gene3D" id="2.40.50.140">
    <property type="entry name" value="Nucleic acid-binding proteins"/>
    <property type="match status" value="1"/>
</dbReference>
<dbReference type="InterPro" id="IPR052165">
    <property type="entry name" value="Membrane_assoc_protease"/>
</dbReference>
<keyword evidence="4" id="KW-0472">Membrane</keyword>
<evidence type="ECO:0000313" key="6">
    <source>
        <dbReference type="EMBL" id="NEV69779.1"/>
    </source>
</evidence>
<comment type="caution">
    <text evidence="6">The sequence shown here is derived from an EMBL/GenBank/DDBJ whole genome shotgun (WGS) entry which is preliminary data.</text>
</comment>
<keyword evidence="2" id="KW-0812">Transmembrane</keyword>
<dbReference type="GO" id="GO:0005886">
    <property type="term" value="C:plasma membrane"/>
    <property type="evidence" value="ECO:0007669"/>
    <property type="project" value="TreeGrafter"/>
</dbReference>
<reference evidence="6" key="1">
    <citation type="submission" date="2014-11" db="EMBL/GenBank/DDBJ databases">
        <authorList>
            <person name="Malar M.C."/>
            <person name="Sen D."/>
            <person name="Tripathy S."/>
        </authorList>
    </citation>
    <scope>NUCLEOTIDE SEQUENCE</scope>
    <source>
        <strain evidence="6">BDU141951</strain>
    </source>
</reference>
<dbReference type="EMBL" id="JTHE02000003">
    <property type="protein sequence ID" value="NEV69779.1"/>
    <property type="molecule type" value="Genomic_DNA"/>
</dbReference>
<dbReference type="InterPro" id="IPR002810">
    <property type="entry name" value="NfeD-like_C"/>
</dbReference>
<protein>
    <submittedName>
        <fullName evidence="6">NfeD family protein</fullName>
    </submittedName>
</protein>
<proteinExistence type="predicted"/>
<comment type="subcellular location">
    <subcellularLocation>
        <location evidence="1">Membrane</location>
        <topology evidence="1">Multi-pass membrane protein</topology>
    </subcellularLocation>
</comment>
<evidence type="ECO:0000256" key="1">
    <source>
        <dbReference type="ARBA" id="ARBA00004141"/>
    </source>
</evidence>
<keyword evidence="3" id="KW-1133">Transmembrane helix</keyword>